<sequence length="730" mass="78502">MSFANPPIARGEAVDDDDRRPGDGLILSSTGATSLLTSSLHRRAGTSPNKVACTFTSAAIGSSVDMTFASLDMSARRIASMLTGAPKRVDRPMFSRGDCVLLWYPPDGSTHELVAAFWGCLYAGAVAVIVDDAQTLHRVQQDTQAVLGLTTSSFLRQRKLDKVKDALHLTKLFHRKKNDKLRQSFMQTFATFDDHSADVSRAASRVVWLPADRAPAISEATSSRIVEHASSFGASTVACIVYTAGSSDVHRKPVQVSHANLAAAGGAPFDWIQPTDCVVTTLPLHTPSALVHAVIVPVVHGCRSVVVSTREMETDPCRWMDVVASERAVLASASPSTIAAAAASRRRRATNSISRSGTSVVDRRQGHLSSSLVSVMSIGGPLHPTTMERFINAFHLRPSQVACGFAVGEAMGMVTSTTRTTEPPHVVAVSRRVLEQCHQLEPLDANAETHHVDHDAVLLGSDTHPDNSSSDSKDVMLLTSSGWPLPHMSVIVVDPVSCIQLPEGLIGEIWVHGPSLSPGYLHHPASHHQYKFTQGTLHVPSTRRSKHSLRHTGRPGLKSPLATVDPTLAPLTYHRTGDLGALYLGELYVVGRAVDVLQLPDRWLTPYVVETSVRHCSALVSHVCVYGDRDMAVVVVETKSDIQHARDGPVVAHSLCNAVIKCVVADHELHVGKVVVIKPNAMPLTACGKVQRGRVKALVTAQDPTAVVLEYHHYPTIEVPVGGASEGFLI</sequence>
<reference evidence="3 4" key="1">
    <citation type="submission" date="2018-08" db="EMBL/GenBank/DDBJ databases">
        <title>Aphanomyces genome sequencing and annotation.</title>
        <authorList>
            <person name="Minardi D."/>
            <person name="Oidtmann B."/>
            <person name="Van Der Giezen M."/>
            <person name="Studholme D.J."/>
        </authorList>
    </citation>
    <scope>NUCLEOTIDE SEQUENCE [LARGE SCALE GENOMIC DNA]</scope>
    <source>
        <strain evidence="3 4">NJM0002</strain>
    </source>
</reference>
<dbReference type="InterPro" id="IPR042099">
    <property type="entry name" value="ANL_N_sf"/>
</dbReference>
<dbReference type="InterPro" id="IPR000873">
    <property type="entry name" value="AMP-dep_synth/lig_dom"/>
</dbReference>
<organism evidence="3 4">
    <name type="scientific">Aphanomyces invadans</name>
    <dbReference type="NCBI Taxonomy" id="157072"/>
    <lineage>
        <taxon>Eukaryota</taxon>
        <taxon>Sar</taxon>
        <taxon>Stramenopiles</taxon>
        <taxon>Oomycota</taxon>
        <taxon>Saprolegniomycetes</taxon>
        <taxon>Saprolegniales</taxon>
        <taxon>Verrucalvaceae</taxon>
        <taxon>Aphanomyces</taxon>
    </lineage>
</organism>
<dbReference type="SUPFAM" id="SSF56801">
    <property type="entry name" value="Acetyl-CoA synthetase-like"/>
    <property type="match status" value="1"/>
</dbReference>
<dbReference type="VEuPathDB" id="FungiDB:H310_12539"/>
<dbReference type="PANTHER" id="PTHR22754">
    <property type="entry name" value="DISCO-INTERACTING PROTEIN 2 DIP2 -RELATED"/>
    <property type="match status" value="1"/>
</dbReference>
<evidence type="ECO:0000313" key="3">
    <source>
        <dbReference type="EMBL" id="RHY18865.1"/>
    </source>
</evidence>
<name>A0A3R6Y091_9STRA</name>
<feature type="domain" description="AMP-dependent synthetase/ligase" evidence="2">
    <location>
        <begin position="41"/>
        <end position="421"/>
    </location>
</feature>
<feature type="region of interest" description="Disordered" evidence="1">
    <location>
        <begin position="1"/>
        <end position="23"/>
    </location>
</feature>
<evidence type="ECO:0000256" key="1">
    <source>
        <dbReference type="SAM" id="MobiDB-lite"/>
    </source>
</evidence>
<dbReference type="AlphaFoldDB" id="A0A3R6Y091"/>
<evidence type="ECO:0000259" key="2">
    <source>
        <dbReference type="Pfam" id="PF00501"/>
    </source>
</evidence>
<proteinExistence type="predicted"/>
<evidence type="ECO:0000313" key="4">
    <source>
        <dbReference type="Proteomes" id="UP000285060"/>
    </source>
</evidence>
<accession>A0A3R6Y091</accession>
<dbReference type="PANTHER" id="PTHR22754:SF32">
    <property type="entry name" value="DISCO-INTERACTING PROTEIN 2"/>
    <property type="match status" value="1"/>
</dbReference>
<dbReference type="Gene3D" id="3.40.50.12780">
    <property type="entry name" value="N-terminal domain of ligase-like"/>
    <property type="match status" value="1"/>
</dbReference>
<comment type="caution">
    <text evidence="3">The sequence shown here is derived from an EMBL/GenBank/DDBJ whole genome shotgun (WGS) entry which is preliminary data.</text>
</comment>
<protein>
    <recommendedName>
        <fullName evidence="2">AMP-dependent synthetase/ligase domain-containing protein</fullName>
    </recommendedName>
</protein>
<gene>
    <name evidence="3" type="ORF">DYB32_010320</name>
</gene>
<dbReference type="InterPro" id="IPR045851">
    <property type="entry name" value="AMP-bd_C_sf"/>
</dbReference>
<dbReference type="Gene3D" id="3.30.300.30">
    <property type="match status" value="1"/>
</dbReference>
<dbReference type="Proteomes" id="UP000285060">
    <property type="component" value="Unassembled WGS sequence"/>
</dbReference>
<dbReference type="EMBL" id="QUSY01003072">
    <property type="protein sequence ID" value="RHY18865.1"/>
    <property type="molecule type" value="Genomic_DNA"/>
</dbReference>
<keyword evidence="4" id="KW-1185">Reference proteome</keyword>
<dbReference type="Pfam" id="PF00501">
    <property type="entry name" value="AMP-binding"/>
    <property type="match status" value="1"/>
</dbReference>